<protein>
    <submittedName>
        <fullName evidence="4">Phage phi-C31 gp36 major capsid-like protein</fullName>
    </submittedName>
</protein>
<dbReference type="EMBL" id="AP014800">
    <property type="protein sequence ID" value="BAQ69186.1"/>
    <property type="molecule type" value="Genomic_DNA"/>
</dbReference>
<dbReference type="Gene3D" id="3.30.2400.10">
    <property type="entry name" value="Major capsid protein gp5"/>
    <property type="match status" value="1"/>
</dbReference>
<proteinExistence type="predicted"/>
<gene>
    <name evidence="4" type="ORF">NHU_02031</name>
    <name evidence="5" type="ORF">NHU_04350</name>
</gene>
<evidence type="ECO:0000256" key="1">
    <source>
        <dbReference type="ARBA" id="ARBA00004328"/>
    </source>
</evidence>
<dbReference type="Proteomes" id="UP000064912">
    <property type="component" value="Chromosome"/>
</dbReference>
<feature type="region of interest" description="Disordered" evidence="2">
    <location>
        <begin position="72"/>
        <end position="100"/>
    </location>
</feature>
<name>A0A0D6B2F0_RHOSU</name>
<dbReference type="InterPro" id="IPR024455">
    <property type="entry name" value="Phage_capsid"/>
</dbReference>
<dbReference type="KEGG" id="rsu:NHU_04350"/>
<feature type="domain" description="Phage capsid-like C-terminal" evidence="3">
    <location>
        <begin position="147"/>
        <end position="431"/>
    </location>
</feature>
<dbReference type="Gene3D" id="3.30.2320.10">
    <property type="entry name" value="hypothetical protein PF0899 domain"/>
    <property type="match status" value="1"/>
</dbReference>
<dbReference type="Pfam" id="PF05065">
    <property type="entry name" value="Phage_capsid"/>
    <property type="match status" value="1"/>
</dbReference>
<dbReference type="AlphaFoldDB" id="A0A0D6B2F0"/>
<dbReference type="SUPFAM" id="SSF56563">
    <property type="entry name" value="Major capsid protein gp5"/>
    <property type="match status" value="1"/>
</dbReference>
<organism evidence="4 6">
    <name type="scientific">Rhodovulum sulfidophilum</name>
    <name type="common">Rhodobacter sulfidophilus</name>
    <dbReference type="NCBI Taxonomy" id="35806"/>
    <lineage>
        <taxon>Bacteria</taxon>
        <taxon>Pseudomonadati</taxon>
        <taxon>Pseudomonadota</taxon>
        <taxon>Alphaproteobacteria</taxon>
        <taxon>Rhodobacterales</taxon>
        <taxon>Paracoccaceae</taxon>
        <taxon>Rhodovulum</taxon>
    </lineage>
</organism>
<sequence>MPKPRDLNDLRRERHAAAAQMQERADALAALEGAETPDTEAIAAAETAFAEAQAGFETLNAQVGRAEAAEAARAAAATGGDDPAPAQTPAPQAATPRNPAHRGVEVGFMLHALAASRGDRERAVARLEADGHSGVAAIMSGASEAAGGITIPAAQSEELIALLRPRVTVRASGARTVPMPAGELRIARQSAGATAGYGAETSAIAESEMSFDAVDKSFKLLRALVPLSNSLLRHSSVAMAQHARDDLLKAMALREDLAFLRGDGANDTPKGLRNWALAANWRDGIAGTAAAAEAAVRWAVSTVEDANVGMVHPGWIMRASAKNWLASLRDDRGTPVFPSIDASGTLKGYPIRTTSQVPDNLGAEGDGTEITFADFDEVVIGDAMQIAIAASTEAAFVDANGETISAFQRDLTLMRAVSEHDLAPSHDEAIAGFTATGWSL</sequence>
<feature type="compositionally biased region" description="Low complexity" evidence="2">
    <location>
        <begin position="72"/>
        <end position="96"/>
    </location>
</feature>
<dbReference type="NCBIfam" id="TIGR01554">
    <property type="entry name" value="major_cap_HK97"/>
    <property type="match status" value="1"/>
</dbReference>
<dbReference type="eggNOG" id="COG4653">
    <property type="taxonomic scope" value="Bacteria"/>
</dbReference>
<accession>A0A0D6B2F0</accession>
<reference evidence="4 6" key="1">
    <citation type="submission" date="2015-02" db="EMBL/GenBank/DDBJ databases">
        <title>Genome sequene of Rhodovulum sulfidophilum DSM 2351.</title>
        <authorList>
            <person name="Nagao N."/>
        </authorList>
    </citation>
    <scope>NUCLEOTIDE SEQUENCE [LARGE SCALE GENOMIC DNA]</scope>
    <source>
        <strain evidence="4 6">DSM 2351</strain>
    </source>
</reference>
<dbReference type="PATRIC" id="fig|35806.4.peg.2092"/>
<evidence type="ECO:0000259" key="3">
    <source>
        <dbReference type="Pfam" id="PF05065"/>
    </source>
</evidence>
<dbReference type="InterPro" id="IPR054612">
    <property type="entry name" value="Phage_capsid-like_C"/>
</dbReference>
<evidence type="ECO:0000313" key="4">
    <source>
        <dbReference type="EMBL" id="BAQ69186.1"/>
    </source>
</evidence>
<evidence type="ECO:0000313" key="5">
    <source>
        <dbReference type="EMBL" id="BAQ71463.1"/>
    </source>
</evidence>
<evidence type="ECO:0000256" key="2">
    <source>
        <dbReference type="SAM" id="MobiDB-lite"/>
    </source>
</evidence>
<evidence type="ECO:0000313" key="6">
    <source>
        <dbReference type="Proteomes" id="UP000064912"/>
    </source>
</evidence>
<dbReference type="KEGG" id="rsu:NHU_02031"/>
<comment type="subcellular location">
    <subcellularLocation>
        <location evidence="1">Virion</location>
    </subcellularLocation>
</comment>
<dbReference type="EMBL" id="AP014800">
    <property type="protein sequence ID" value="BAQ71463.1"/>
    <property type="molecule type" value="Genomic_DNA"/>
</dbReference>